<evidence type="ECO:0000313" key="8">
    <source>
        <dbReference type="EMBL" id="GAA0970422.1"/>
    </source>
</evidence>
<name>A0ABP4CIL5_9ACTN</name>
<dbReference type="EMBL" id="BAAAHH010000075">
    <property type="protein sequence ID" value="GAA0970422.1"/>
    <property type="molecule type" value="Genomic_DNA"/>
</dbReference>
<feature type="transmembrane region" description="Helical" evidence="6">
    <location>
        <begin position="346"/>
        <end position="368"/>
    </location>
</feature>
<dbReference type="Proteomes" id="UP001500665">
    <property type="component" value="Unassembled WGS sequence"/>
</dbReference>
<gene>
    <name evidence="8" type="ORF">GCM10009550_78140</name>
</gene>
<accession>A0ABP4CIL5</accession>
<comment type="subcellular location">
    <subcellularLocation>
        <location evidence="1">Cell membrane</location>
        <topology evidence="1">Multi-pass membrane protein</topology>
    </subcellularLocation>
</comment>
<proteinExistence type="predicted"/>
<organism evidence="8 9">
    <name type="scientific">Actinocorallia libanotica</name>
    <dbReference type="NCBI Taxonomy" id="46162"/>
    <lineage>
        <taxon>Bacteria</taxon>
        <taxon>Bacillati</taxon>
        <taxon>Actinomycetota</taxon>
        <taxon>Actinomycetes</taxon>
        <taxon>Streptosporangiales</taxon>
        <taxon>Thermomonosporaceae</taxon>
        <taxon>Actinocorallia</taxon>
    </lineage>
</organism>
<dbReference type="PANTHER" id="PTHR30294">
    <property type="entry name" value="MEMBRANE COMPONENT OF ABC TRANSPORTER YHHJ-RELATED"/>
    <property type="match status" value="1"/>
</dbReference>
<evidence type="ECO:0000256" key="4">
    <source>
        <dbReference type="ARBA" id="ARBA00022989"/>
    </source>
</evidence>
<keyword evidence="9" id="KW-1185">Reference proteome</keyword>
<keyword evidence="5 6" id="KW-0472">Membrane</keyword>
<feature type="transmembrane region" description="Helical" evidence="6">
    <location>
        <begin position="213"/>
        <end position="236"/>
    </location>
</feature>
<feature type="domain" description="ABC-2 type transporter transmembrane" evidence="7">
    <location>
        <begin position="22"/>
        <end position="363"/>
    </location>
</feature>
<dbReference type="PANTHER" id="PTHR30294:SF29">
    <property type="entry name" value="MULTIDRUG ABC TRANSPORTER PERMEASE YBHS-RELATED"/>
    <property type="match status" value="1"/>
</dbReference>
<feature type="transmembrane region" description="Helical" evidence="6">
    <location>
        <begin position="289"/>
        <end position="309"/>
    </location>
</feature>
<feature type="transmembrane region" description="Helical" evidence="6">
    <location>
        <begin position="315"/>
        <end position="334"/>
    </location>
</feature>
<keyword evidence="3 6" id="KW-0812">Transmembrane</keyword>
<evidence type="ECO:0000256" key="1">
    <source>
        <dbReference type="ARBA" id="ARBA00004651"/>
    </source>
</evidence>
<dbReference type="InterPro" id="IPR051449">
    <property type="entry name" value="ABC-2_transporter_component"/>
</dbReference>
<feature type="transmembrane region" description="Helical" evidence="6">
    <location>
        <begin position="168"/>
        <end position="192"/>
    </location>
</feature>
<evidence type="ECO:0000313" key="9">
    <source>
        <dbReference type="Proteomes" id="UP001500665"/>
    </source>
</evidence>
<protein>
    <submittedName>
        <fullName evidence="8">ABC transporter permease</fullName>
    </submittedName>
</protein>
<feature type="transmembrane region" description="Helical" evidence="6">
    <location>
        <begin position="21"/>
        <end position="41"/>
    </location>
</feature>
<dbReference type="RefSeq" id="WP_344247907.1">
    <property type="nucleotide sequence ID" value="NZ_BAAAHH010000075.1"/>
</dbReference>
<evidence type="ECO:0000256" key="6">
    <source>
        <dbReference type="SAM" id="Phobius"/>
    </source>
</evidence>
<evidence type="ECO:0000256" key="2">
    <source>
        <dbReference type="ARBA" id="ARBA00022475"/>
    </source>
</evidence>
<dbReference type="InterPro" id="IPR013525">
    <property type="entry name" value="ABC2_TM"/>
</dbReference>
<comment type="caution">
    <text evidence="8">The sequence shown here is derived from an EMBL/GenBank/DDBJ whole genome shotgun (WGS) entry which is preliminary data.</text>
</comment>
<reference evidence="9" key="1">
    <citation type="journal article" date="2019" name="Int. J. Syst. Evol. Microbiol.">
        <title>The Global Catalogue of Microorganisms (GCM) 10K type strain sequencing project: providing services to taxonomists for standard genome sequencing and annotation.</title>
        <authorList>
            <consortium name="The Broad Institute Genomics Platform"/>
            <consortium name="The Broad Institute Genome Sequencing Center for Infectious Disease"/>
            <person name="Wu L."/>
            <person name="Ma J."/>
        </authorList>
    </citation>
    <scope>NUCLEOTIDE SEQUENCE [LARGE SCALE GENOMIC DNA]</scope>
    <source>
        <strain evidence="9">JCM 10696</strain>
    </source>
</reference>
<keyword evidence="4 6" id="KW-1133">Transmembrane helix</keyword>
<feature type="transmembrane region" description="Helical" evidence="6">
    <location>
        <begin position="256"/>
        <end position="277"/>
    </location>
</feature>
<dbReference type="Pfam" id="PF12698">
    <property type="entry name" value="ABC2_membrane_3"/>
    <property type="match status" value="1"/>
</dbReference>
<evidence type="ECO:0000256" key="3">
    <source>
        <dbReference type="ARBA" id="ARBA00022692"/>
    </source>
</evidence>
<sequence length="388" mass="40721">MNSLTEVRLIAGRELARLRSKMFVISTAVMMIVVAGILVALKLMGGSATKVGFVEEGFGGQVTAVATAMEVETESRTVSSREEGERLVRDGELDALVLDAPLRMVVKGEPDERLRAALSALAQQSALNGELAKAGVDPAQVNQAVAGASVEVVSMEGVDELRDTRLGLAMALSVLLFIMLQASGIMVAQGVVEEKSSRVVELLLSSVRPWQLMAGKVLGLGLLGFIQMGLVVATAAGAQIATGALELPGGELAGTIVWSLAWFTAGYTVYALLYAALAATVSRQEDISGVSAPVQVMLMAGYFMCFTLVPNDPEGPLVQALSFIPFFAPLLMPVRAVYGAPVWEQAASLGVTLVVIGVLVWLAGRIYANSVLRTGGRVGLKEAMRAGD</sequence>
<keyword evidence="2" id="KW-1003">Cell membrane</keyword>
<evidence type="ECO:0000259" key="7">
    <source>
        <dbReference type="Pfam" id="PF12698"/>
    </source>
</evidence>
<evidence type="ECO:0000256" key="5">
    <source>
        <dbReference type="ARBA" id="ARBA00023136"/>
    </source>
</evidence>